<dbReference type="Pfam" id="PF00201">
    <property type="entry name" value="UDPGT"/>
    <property type="match status" value="1"/>
</dbReference>
<name>A0A834SS93_9FABA</name>
<protein>
    <submittedName>
        <fullName evidence="5">Hydroquinone glucosyltransferase-like</fullName>
    </submittedName>
</protein>
<dbReference type="FunFam" id="3.40.50.2000:FF:000054">
    <property type="entry name" value="Glycosyltransferase"/>
    <property type="match status" value="1"/>
</dbReference>
<dbReference type="Gene3D" id="3.40.50.2000">
    <property type="entry name" value="Glycogen Phosphorylase B"/>
    <property type="match status" value="2"/>
</dbReference>
<feature type="region of interest" description="Disordered" evidence="4">
    <location>
        <begin position="223"/>
        <end position="242"/>
    </location>
</feature>
<sequence length="473" mass="52219">MEKTTYIAVIPCPGFSHLVPILELSKRLIHYHPHFHITCIIPTHGSPPTTSTAYLQTLPPNIDTIFLPPVTTDDTWQLSDPVVQINLVLTKSLPSLHNALRDLNSKTPFSALVADVFAIEALDFAKELSTLSFVYFASPAMTLSLLLHMPKLDEMISGEFRDQSEPILIPGCVPLHGRDLPDPVQERSSQAYEQFLQLGKRLYNVDGILLNSFMEMEEGPIKALTQEGGGNSNTSTNNPPVYPVGPITYNGSKQEDLECLRWLDKQPSKSVLYVSFGSGGTLSQHQINELALGLELSEKKFLWVLRAPSNIASSAYLGSKNEDPLEFLPQGFLERTKEQGLVVPSWAPQIPILSHSSVGGFLSHCGWNSTLESVQKGVPFISWPLFAEQRMTAVMISEDLKVGVRPEVDENGIVVRDEIAKVIKCLMEDEEGEEIKKRMKGLKDAAVNAVKDDGSSTKALLEVALKWTNFSGV</sequence>
<dbReference type="OrthoDB" id="5835829at2759"/>
<dbReference type="InterPro" id="IPR002213">
    <property type="entry name" value="UDP_glucos_trans"/>
</dbReference>
<dbReference type="AlphaFoldDB" id="A0A834SS93"/>
<dbReference type="SUPFAM" id="SSF53756">
    <property type="entry name" value="UDP-Glycosyltransferase/glycogen phosphorylase"/>
    <property type="match status" value="1"/>
</dbReference>
<evidence type="ECO:0000256" key="2">
    <source>
        <dbReference type="ARBA" id="ARBA00022676"/>
    </source>
</evidence>
<evidence type="ECO:0000256" key="4">
    <source>
        <dbReference type="SAM" id="MobiDB-lite"/>
    </source>
</evidence>
<accession>A0A834SS93</accession>
<gene>
    <name evidence="5" type="ORF">G2W53_036256</name>
</gene>
<dbReference type="PANTHER" id="PTHR48045:SF11">
    <property type="entry name" value="UDP-GLYCOSYLTRANSFERASE 72B1"/>
    <property type="match status" value="1"/>
</dbReference>
<keyword evidence="6" id="KW-1185">Reference proteome</keyword>
<dbReference type="EMBL" id="JAAIUW010000011">
    <property type="protein sequence ID" value="KAF7809513.1"/>
    <property type="molecule type" value="Genomic_DNA"/>
</dbReference>
<keyword evidence="3 5" id="KW-0808">Transferase</keyword>
<evidence type="ECO:0000313" key="6">
    <source>
        <dbReference type="Proteomes" id="UP000634136"/>
    </source>
</evidence>
<dbReference type="PANTHER" id="PTHR48045">
    <property type="entry name" value="UDP-GLYCOSYLTRANSFERASE 72B1"/>
    <property type="match status" value="1"/>
</dbReference>
<dbReference type="Proteomes" id="UP000634136">
    <property type="component" value="Unassembled WGS sequence"/>
</dbReference>
<evidence type="ECO:0000256" key="3">
    <source>
        <dbReference type="ARBA" id="ARBA00022679"/>
    </source>
</evidence>
<keyword evidence="2" id="KW-0328">Glycosyltransferase</keyword>
<evidence type="ECO:0000313" key="5">
    <source>
        <dbReference type="EMBL" id="KAF7809513.1"/>
    </source>
</evidence>
<dbReference type="GO" id="GO:0008194">
    <property type="term" value="F:UDP-glycosyltransferase activity"/>
    <property type="evidence" value="ECO:0007669"/>
    <property type="project" value="InterPro"/>
</dbReference>
<reference evidence="5" key="1">
    <citation type="submission" date="2020-09" db="EMBL/GenBank/DDBJ databases">
        <title>Genome-Enabled Discovery of Anthraquinone Biosynthesis in Senna tora.</title>
        <authorList>
            <person name="Kang S.-H."/>
            <person name="Pandey R.P."/>
            <person name="Lee C.-M."/>
            <person name="Sim J.-S."/>
            <person name="Jeong J.-T."/>
            <person name="Choi B.-S."/>
            <person name="Jung M."/>
            <person name="Ginzburg D."/>
            <person name="Zhao K."/>
            <person name="Won S.Y."/>
            <person name="Oh T.-J."/>
            <person name="Yu Y."/>
            <person name="Kim N.-H."/>
            <person name="Lee O.R."/>
            <person name="Lee T.-H."/>
            <person name="Bashyal P."/>
            <person name="Kim T.-S."/>
            <person name="Lee W.-H."/>
            <person name="Kawkins C."/>
            <person name="Kim C.-K."/>
            <person name="Kim J.S."/>
            <person name="Ahn B.O."/>
            <person name="Rhee S.Y."/>
            <person name="Sohng J.K."/>
        </authorList>
    </citation>
    <scope>NUCLEOTIDE SEQUENCE</scope>
    <source>
        <tissue evidence="5">Leaf</tissue>
    </source>
</reference>
<organism evidence="5 6">
    <name type="scientific">Senna tora</name>
    <dbReference type="NCBI Taxonomy" id="362788"/>
    <lineage>
        <taxon>Eukaryota</taxon>
        <taxon>Viridiplantae</taxon>
        <taxon>Streptophyta</taxon>
        <taxon>Embryophyta</taxon>
        <taxon>Tracheophyta</taxon>
        <taxon>Spermatophyta</taxon>
        <taxon>Magnoliopsida</taxon>
        <taxon>eudicotyledons</taxon>
        <taxon>Gunneridae</taxon>
        <taxon>Pentapetalae</taxon>
        <taxon>rosids</taxon>
        <taxon>fabids</taxon>
        <taxon>Fabales</taxon>
        <taxon>Fabaceae</taxon>
        <taxon>Caesalpinioideae</taxon>
        <taxon>Cassia clade</taxon>
        <taxon>Senna</taxon>
    </lineage>
</organism>
<proteinExistence type="inferred from homology"/>
<comment type="caution">
    <text evidence="5">The sequence shown here is derived from an EMBL/GenBank/DDBJ whole genome shotgun (WGS) entry which is preliminary data.</text>
</comment>
<evidence type="ECO:0000256" key="1">
    <source>
        <dbReference type="ARBA" id="ARBA00009995"/>
    </source>
</evidence>
<dbReference type="CDD" id="cd03784">
    <property type="entry name" value="GT1_Gtf-like"/>
    <property type="match status" value="1"/>
</dbReference>
<comment type="similarity">
    <text evidence="1">Belongs to the UDP-glycosyltransferase family.</text>
</comment>
<dbReference type="FunFam" id="3.40.50.2000:FF:000051">
    <property type="entry name" value="Glycosyltransferase"/>
    <property type="match status" value="1"/>
</dbReference>